<dbReference type="InterPro" id="IPR008979">
    <property type="entry name" value="Galactose-bd-like_sf"/>
</dbReference>
<evidence type="ECO:0000313" key="5">
    <source>
        <dbReference type="Proteomes" id="UP001617907"/>
    </source>
</evidence>
<gene>
    <name evidence="4" type="ORF">ACIQFM_02895</name>
</gene>
<evidence type="ECO:0000256" key="2">
    <source>
        <dbReference type="SAM" id="Phobius"/>
    </source>
</evidence>
<feature type="region of interest" description="Disordered" evidence="1">
    <location>
        <begin position="33"/>
        <end position="202"/>
    </location>
</feature>
<keyword evidence="2" id="KW-1133">Transmembrane helix</keyword>
<keyword evidence="2" id="KW-0812">Transmembrane</keyword>
<dbReference type="EMBL" id="JBIVPC010000002">
    <property type="protein sequence ID" value="MFJ6035186.1"/>
    <property type="molecule type" value="Genomic_DNA"/>
</dbReference>
<proteinExistence type="predicted"/>
<dbReference type="SUPFAM" id="SSF49785">
    <property type="entry name" value="Galactose-binding domain-like"/>
    <property type="match status" value="1"/>
</dbReference>
<dbReference type="PANTHER" id="PTHR42746">
    <property type="entry name" value="DIADENOSINE 5',5'''-P1,P4-TETRAPHOSPHATE PHOSPHORYLASE"/>
    <property type="match status" value="1"/>
</dbReference>
<dbReference type="Pfam" id="PF25302">
    <property type="entry name" value="NADase_transloc"/>
    <property type="match status" value="1"/>
</dbReference>
<keyword evidence="5" id="KW-1185">Reference proteome</keyword>
<evidence type="ECO:0000313" key="4">
    <source>
        <dbReference type="EMBL" id="MFJ6035186.1"/>
    </source>
</evidence>
<dbReference type="InterPro" id="IPR057561">
    <property type="entry name" value="NADase_transloc"/>
</dbReference>
<feature type="compositionally biased region" description="Pro residues" evidence="1">
    <location>
        <begin position="165"/>
        <end position="174"/>
    </location>
</feature>
<dbReference type="Gene3D" id="2.60.120.260">
    <property type="entry name" value="Galactose-binding domain-like"/>
    <property type="match status" value="1"/>
</dbReference>
<comment type="caution">
    <text evidence="4">The sequence shown here is derived from an EMBL/GenBank/DDBJ whole genome shotgun (WGS) entry which is preliminary data.</text>
</comment>
<evidence type="ECO:0000256" key="1">
    <source>
        <dbReference type="SAM" id="MobiDB-lite"/>
    </source>
</evidence>
<feature type="compositionally biased region" description="Gly residues" evidence="1">
    <location>
        <begin position="104"/>
        <end position="122"/>
    </location>
</feature>
<feature type="compositionally biased region" description="Low complexity" evidence="1">
    <location>
        <begin position="123"/>
        <end position="148"/>
    </location>
</feature>
<organism evidence="4 5">
    <name type="scientific">Streptomyces ardesiacus</name>
    <dbReference type="NCBI Taxonomy" id="285564"/>
    <lineage>
        <taxon>Bacteria</taxon>
        <taxon>Bacillati</taxon>
        <taxon>Actinomycetota</taxon>
        <taxon>Actinomycetes</taxon>
        <taxon>Kitasatosporales</taxon>
        <taxon>Streptomycetaceae</taxon>
        <taxon>Streptomyces</taxon>
    </lineage>
</organism>
<evidence type="ECO:0000259" key="3">
    <source>
        <dbReference type="Pfam" id="PF25302"/>
    </source>
</evidence>
<feature type="compositionally biased region" description="Low complexity" evidence="1">
    <location>
        <begin position="64"/>
        <end position="80"/>
    </location>
</feature>
<dbReference type="PANTHER" id="PTHR42746:SF2">
    <property type="entry name" value="DIADENOSINE 5',5'''-P1,P4-TETRAPHOSPHATE PHOSPHORYLASE 2-RELATED"/>
    <property type="match status" value="1"/>
</dbReference>
<name>A0ABW8H324_9ACTN</name>
<keyword evidence="2" id="KW-0472">Membrane</keyword>
<sequence>MTTQNCAECGTRAEPGQSFCDACGAVLSWDQARGAQSATAKPDRGPAFDAFGNAGVPPARTDRPATAPAPDEPAAGTPGDSPAPPRSPHTADTPDAPDPDDGTTAGGAGRPAGTGTGTGTGAGEPATDETAPTAPVPAAAAPGALTDTMSDRARSLLVPVADPEAPAPTPPPSVAPVLPGRPDADRPQVRAPGHQPDIANGPPCPWCSTPNRPDRHYCARCAMPLAASNDQDPGRAPWWRRLFGGRRRETPWAGDRPRLRRVFDRIGTWITIAVVGSLAVLGFVYVPDGIDNTRDHFAKRAPVSPDGIKASHSFPGHKPELLIDKLSNTWWGPGISESGQGEWVEATFTEPTRLLDVIITPGVSSRANKLQESALPHRIKATITMKDGSIKTRDLTLDQGAGGQRRPFRVGEVTKVRFTIESAHAASADKQVAIAEIEFFGPSSANRSS</sequence>
<feature type="transmembrane region" description="Helical" evidence="2">
    <location>
        <begin position="266"/>
        <end position="286"/>
    </location>
</feature>
<dbReference type="Proteomes" id="UP001617907">
    <property type="component" value="Unassembled WGS sequence"/>
</dbReference>
<accession>A0ABW8H324</accession>
<dbReference type="NCBIfam" id="NF047619">
    <property type="entry name" value="NADase_discoid"/>
    <property type="match status" value="1"/>
</dbReference>
<dbReference type="RefSeq" id="WP_350891910.1">
    <property type="nucleotide sequence ID" value="NZ_JBEOTR010000026.1"/>
</dbReference>
<feature type="domain" description="NAD glycohydrolase translocation F5/8 type C" evidence="3">
    <location>
        <begin position="317"/>
        <end position="439"/>
    </location>
</feature>
<reference evidence="4 5" key="1">
    <citation type="submission" date="2024-10" db="EMBL/GenBank/DDBJ databases">
        <title>The Natural Products Discovery Center: Release of the First 8490 Sequenced Strains for Exploring Actinobacteria Biosynthetic Diversity.</title>
        <authorList>
            <person name="Kalkreuter E."/>
            <person name="Kautsar S.A."/>
            <person name="Yang D."/>
            <person name="Bader C.D."/>
            <person name="Teijaro C.N."/>
            <person name="Fluegel L."/>
            <person name="Davis C.M."/>
            <person name="Simpson J.R."/>
            <person name="Lauterbach L."/>
            <person name="Steele A.D."/>
            <person name="Gui C."/>
            <person name="Meng S."/>
            <person name="Li G."/>
            <person name="Viehrig K."/>
            <person name="Ye F."/>
            <person name="Su P."/>
            <person name="Kiefer A.F."/>
            <person name="Nichols A."/>
            <person name="Cepeda A.J."/>
            <person name="Yan W."/>
            <person name="Fan B."/>
            <person name="Jiang Y."/>
            <person name="Adhikari A."/>
            <person name="Zheng C.-J."/>
            <person name="Schuster L."/>
            <person name="Cowan T.M."/>
            <person name="Smanski M.J."/>
            <person name="Chevrette M.G."/>
            <person name="De Carvalho L.P.S."/>
            <person name="Shen B."/>
        </authorList>
    </citation>
    <scope>NUCLEOTIDE SEQUENCE [LARGE SCALE GENOMIC DNA]</scope>
    <source>
        <strain evidence="4 5">NPDC093086</strain>
    </source>
</reference>
<protein>
    <submittedName>
        <fullName evidence="4">NADase-type glycan-binding domain-containing protein</fullName>
    </submittedName>
</protein>
<dbReference type="InterPro" id="IPR053364">
    <property type="entry name" value="Fork-head_TF_regulator"/>
</dbReference>